<dbReference type="AlphaFoldDB" id="C3XU09"/>
<evidence type="ECO:0000313" key="6">
    <source>
        <dbReference type="EMBL" id="EEN68383.1"/>
    </source>
</evidence>
<dbReference type="eggNOG" id="KOG0191">
    <property type="taxonomic scope" value="Eukaryota"/>
</dbReference>
<feature type="compositionally biased region" description="Acidic residues" evidence="1">
    <location>
        <begin position="792"/>
        <end position="813"/>
    </location>
</feature>
<dbReference type="PANTHER" id="PTHR22699:SF1">
    <property type="entry name" value="THIOREDOXIN DOMAIN-CONTAINING PROTEIN 16"/>
    <property type="match status" value="1"/>
</dbReference>
<dbReference type="Pfam" id="PF24508">
    <property type="entry name" value="TXNDC16_N"/>
    <property type="match status" value="1"/>
</dbReference>
<feature type="region of interest" description="Disordered" evidence="1">
    <location>
        <begin position="779"/>
        <end position="832"/>
    </location>
</feature>
<feature type="compositionally biased region" description="Basic and acidic residues" evidence="1">
    <location>
        <begin position="818"/>
        <end position="832"/>
    </location>
</feature>
<dbReference type="STRING" id="7739.C3XU09"/>
<feature type="domain" description="TXNDC16 second thioredoxin-like" evidence="5">
    <location>
        <begin position="136"/>
        <end position="257"/>
    </location>
</feature>
<evidence type="ECO:0000259" key="5">
    <source>
        <dbReference type="Pfam" id="PF24509"/>
    </source>
</evidence>
<evidence type="ECO:0000256" key="2">
    <source>
        <dbReference type="SAM" id="SignalP"/>
    </source>
</evidence>
<dbReference type="InterPro" id="IPR040090">
    <property type="entry name" value="TXNDC16"/>
</dbReference>
<evidence type="ECO:0000256" key="1">
    <source>
        <dbReference type="SAM" id="MobiDB-lite"/>
    </source>
</evidence>
<dbReference type="Gene3D" id="3.40.30.10">
    <property type="entry name" value="Glutaredoxin"/>
    <property type="match status" value="3"/>
</dbReference>
<dbReference type="InterPro" id="IPR036249">
    <property type="entry name" value="Thioredoxin-like_sf"/>
</dbReference>
<dbReference type="InParanoid" id="C3XU09"/>
<dbReference type="PANTHER" id="PTHR22699">
    <property type="entry name" value="THIOREDOXIN DOMAIN-CONTAINING PROTEIN 16"/>
    <property type="match status" value="1"/>
</dbReference>
<dbReference type="CDD" id="cd02961">
    <property type="entry name" value="PDI_a_family"/>
    <property type="match status" value="1"/>
</dbReference>
<reference evidence="6" key="1">
    <citation type="journal article" date="2008" name="Nature">
        <title>The amphioxus genome and the evolution of the chordate karyotype.</title>
        <authorList>
            <consortium name="US DOE Joint Genome Institute (JGI-PGF)"/>
            <person name="Putnam N.H."/>
            <person name="Butts T."/>
            <person name="Ferrier D.E.K."/>
            <person name="Furlong R.F."/>
            <person name="Hellsten U."/>
            <person name="Kawashima T."/>
            <person name="Robinson-Rechavi M."/>
            <person name="Shoguchi E."/>
            <person name="Terry A."/>
            <person name="Yu J.-K."/>
            <person name="Benito-Gutierrez E.L."/>
            <person name="Dubchak I."/>
            <person name="Garcia-Fernandez J."/>
            <person name="Gibson-Brown J.J."/>
            <person name="Grigoriev I.V."/>
            <person name="Horton A.C."/>
            <person name="de Jong P.J."/>
            <person name="Jurka J."/>
            <person name="Kapitonov V.V."/>
            <person name="Kohara Y."/>
            <person name="Kuroki Y."/>
            <person name="Lindquist E."/>
            <person name="Lucas S."/>
            <person name="Osoegawa K."/>
            <person name="Pennacchio L.A."/>
            <person name="Salamov A.A."/>
            <person name="Satou Y."/>
            <person name="Sauka-Spengler T."/>
            <person name="Schmutz J."/>
            <person name="Shin-I T."/>
            <person name="Toyoda A."/>
            <person name="Bronner-Fraser M."/>
            <person name="Fujiyama A."/>
            <person name="Holland L.Z."/>
            <person name="Holland P.W.H."/>
            <person name="Satoh N."/>
            <person name="Rokhsar D.S."/>
        </authorList>
    </citation>
    <scope>NUCLEOTIDE SEQUENCE [LARGE SCALE GENOMIC DNA]</scope>
    <source>
        <strain evidence="6">S238N-H82</strain>
        <tissue evidence="6">Testes</tissue>
    </source>
</reference>
<name>C3XU09_BRAFL</name>
<feature type="compositionally biased region" description="Basic and acidic residues" evidence="1">
    <location>
        <begin position="779"/>
        <end position="791"/>
    </location>
</feature>
<evidence type="ECO:0000259" key="4">
    <source>
        <dbReference type="Pfam" id="PF24508"/>
    </source>
</evidence>
<dbReference type="Pfam" id="PF13848">
    <property type="entry name" value="Thioredoxin_6"/>
    <property type="match status" value="1"/>
</dbReference>
<keyword evidence="2" id="KW-0732">Signal</keyword>
<feature type="domain" description="Thioredoxin" evidence="3">
    <location>
        <begin position="418"/>
        <end position="518"/>
    </location>
</feature>
<dbReference type="Pfam" id="PF24509">
    <property type="entry name" value="TXNDC16_2nd"/>
    <property type="match status" value="1"/>
</dbReference>
<dbReference type="InterPro" id="IPR057639">
    <property type="entry name" value="TXNDC16_N"/>
</dbReference>
<dbReference type="InterPro" id="IPR013766">
    <property type="entry name" value="Thioredoxin_domain"/>
</dbReference>
<dbReference type="Pfam" id="PF00085">
    <property type="entry name" value="Thioredoxin"/>
    <property type="match status" value="1"/>
</dbReference>
<feature type="chain" id="PRO_5002934300" evidence="2">
    <location>
        <begin position="26"/>
        <end position="832"/>
    </location>
</feature>
<feature type="domain" description="TXNDC16 N-terminal" evidence="4">
    <location>
        <begin position="33"/>
        <end position="133"/>
    </location>
</feature>
<feature type="signal peptide" evidence="2">
    <location>
        <begin position="1"/>
        <end position="25"/>
    </location>
</feature>
<dbReference type="InterPro" id="IPR057642">
    <property type="entry name" value="TXNDC16_2nd"/>
</dbReference>
<proteinExistence type="predicted"/>
<evidence type="ECO:0000259" key="3">
    <source>
        <dbReference type="Pfam" id="PF00085"/>
    </source>
</evidence>
<dbReference type="SUPFAM" id="SSF52833">
    <property type="entry name" value="Thioredoxin-like"/>
    <property type="match status" value="3"/>
</dbReference>
<accession>C3XU09</accession>
<sequence>MASYCKAFLLICLVALLATCTLVVSKELGVVNTVPSAEFEDFIGSPSTLTAVYFYKRRLQRLKHFLESFDAAASFMKLYQVQFGRVNCDIDPVAEYCDKPDVDMSVFAFRNDRVEAKFALDTMYDRDAIASNIFQVLLSSEVPVLQSWIDLSHQQQRYMGDKDIIFSWQKAIGTYQHRVFMEFAFAYGSTYKFAFATNKKIAEDADLRDAKSVKEPAIWVLHCSEEEKTAKTCRQTRFQHSIVLADVLAFVRTLKTPYYVDMPINQEPTPYETMNLHLVYVATDNSNEHEAREVADKLGRALRGQAGVILVNVDTASEITLESLATDTERLREVPVVAVQLYGQDTMHFMHHFSEGPLVEDLEVLLSEHRRSTERKKIIQDEDEGFDEPDEEVQDDVVAEAVYRSRYAQLDLTYAPALTDKTFPAMLKEKSLLVVVFYLSWEPRSAAFLASYSEASLALRDETSNSSPLARVACDDWPDVCQLNNVSSYPVTKVYRNGQYLKDYRGMLDTTALVNFVKLLQLPAPVELKTVEEVTNFREHVLSAGATDTAVLGLMGQEDQAEIETFASAARELQGVFLLGMVKDKALAQEVGSMYGSSVPGVVVVKRDDQYQPFKLFSGKIFHKPSLVKFIQLASLPVFPELTPKNFPSFFIQDKPFVILFGGRGEELEAIGQIAAAEELRVVFCQMNMVSPASLGAELLQFYVPNAGLPALVMVKHKTGGVFEYPYPDDLSKDKVTAWVRGCENGDILANNELQEEKWGPMMPGYDFLAFIDSEGDSAKQRNERSIHHDEADIETEGIEPEDEELPEEEEVPTEGSRLSKPDVKLHKHTEL</sequence>
<gene>
    <name evidence="6" type="ORF">BRAFLDRAFT_78229</name>
</gene>
<organism>
    <name type="scientific">Branchiostoma floridae</name>
    <name type="common">Florida lancelet</name>
    <name type="synonym">Amphioxus</name>
    <dbReference type="NCBI Taxonomy" id="7739"/>
    <lineage>
        <taxon>Eukaryota</taxon>
        <taxon>Metazoa</taxon>
        <taxon>Chordata</taxon>
        <taxon>Cephalochordata</taxon>
        <taxon>Leptocardii</taxon>
        <taxon>Amphioxiformes</taxon>
        <taxon>Branchiostomatidae</taxon>
        <taxon>Branchiostoma</taxon>
    </lineage>
</organism>
<dbReference type="EMBL" id="GG666464">
    <property type="protein sequence ID" value="EEN68383.1"/>
    <property type="molecule type" value="Genomic_DNA"/>
</dbReference>
<protein>
    <submittedName>
        <fullName evidence="6">Uncharacterized protein</fullName>
    </submittedName>
</protein>